<sequence>MCFNGSDLDWNLEGSCGGLFANEGFSRRCKIIDLANGRANMAWVLKCAAPCFPTDYAGLTIGAAEAISLDGMTILAAEVDWLLVRASRAGVDAAFGGGRAGRASCNSDDWELARDES</sequence>
<evidence type="ECO:0000256" key="1">
    <source>
        <dbReference type="SAM" id="MobiDB-lite"/>
    </source>
</evidence>
<evidence type="ECO:0000313" key="2">
    <source>
        <dbReference type="Proteomes" id="UP000887565"/>
    </source>
</evidence>
<dbReference type="Proteomes" id="UP000887565">
    <property type="component" value="Unplaced"/>
</dbReference>
<accession>A0A915KA87</accession>
<proteinExistence type="predicted"/>
<evidence type="ECO:0000313" key="3">
    <source>
        <dbReference type="WBParaSite" id="nRc.2.0.1.t35035-RA"/>
    </source>
</evidence>
<dbReference type="WBParaSite" id="nRc.2.0.1.t35035-RA">
    <property type="protein sequence ID" value="nRc.2.0.1.t35035-RA"/>
    <property type="gene ID" value="nRc.2.0.1.g35035"/>
</dbReference>
<name>A0A915KA87_ROMCU</name>
<dbReference type="AlphaFoldDB" id="A0A915KA87"/>
<protein>
    <submittedName>
        <fullName evidence="3">Uncharacterized protein</fullName>
    </submittedName>
</protein>
<feature type="region of interest" description="Disordered" evidence="1">
    <location>
        <begin position="98"/>
        <end position="117"/>
    </location>
</feature>
<organism evidence="2 3">
    <name type="scientific">Romanomermis culicivorax</name>
    <name type="common">Nematode worm</name>
    <dbReference type="NCBI Taxonomy" id="13658"/>
    <lineage>
        <taxon>Eukaryota</taxon>
        <taxon>Metazoa</taxon>
        <taxon>Ecdysozoa</taxon>
        <taxon>Nematoda</taxon>
        <taxon>Enoplea</taxon>
        <taxon>Dorylaimia</taxon>
        <taxon>Mermithida</taxon>
        <taxon>Mermithoidea</taxon>
        <taxon>Mermithidae</taxon>
        <taxon>Romanomermis</taxon>
    </lineage>
</organism>
<keyword evidence="2" id="KW-1185">Reference proteome</keyword>
<reference evidence="3" key="1">
    <citation type="submission" date="2022-11" db="UniProtKB">
        <authorList>
            <consortium name="WormBaseParasite"/>
        </authorList>
    </citation>
    <scope>IDENTIFICATION</scope>
</reference>